<feature type="transmembrane region" description="Helical" evidence="1">
    <location>
        <begin position="76"/>
        <end position="98"/>
    </location>
</feature>
<feature type="transmembrane region" description="Helical" evidence="1">
    <location>
        <begin position="110"/>
        <end position="129"/>
    </location>
</feature>
<dbReference type="OrthoDB" id="614715at2"/>
<feature type="transmembrane region" description="Helical" evidence="1">
    <location>
        <begin position="12"/>
        <end position="29"/>
    </location>
</feature>
<dbReference type="Proteomes" id="UP000242818">
    <property type="component" value="Unassembled WGS sequence"/>
</dbReference>
<keyword evidence="1" id="KW-0812">Transmembrane</keyword>
<keyword evidence="3" id="KW-1185">Reference proteome</keyword>
<evidence type="ECO:0000313" key="2">
    <source>
        <dbReference type="EMBL" id="SCC54688.1"/>
    </source>
</evidence>
<feature type="transmembrane region" description="Helical" evidence="1">
    <location>
        <begin position="313"/>
        <end position="333"/>
    </location>
</feature>
<feature type="transmembrane region" description="Helical" evidence="1">
    <location>
        <begin position="340"/>
        <end position="359"/>
    </location>
</feature>
<gene>
    <name evidence="2" type="ORF">GA0116948_11413</name>
</gene>
<dbReference type="STRING" id="1335309.GA0116948_11413"/>
<sequence length="546" mass="62882">MQATLPKYTRFTIIELLTIFAIACVPLFLKFPYRVNIFLSWEGAYRLSQGQVPFKDYGSPLGYGFWLMPALCFKLFGPQLISLVKAQVILNILSGLAFRCILKSLDVRPGIRALSVIVFVLSYSFFNFWPWYNQTVIVYELVAICFLLRFILRVDRLRWAFLALSALFVFLTIFTKQDGGGLTLLLCLALLAYDTLQQGRWLNIPVFLGMLAVIAAVFIVPLLPHFAYWYNHGQAPHNSRLSVADLIGEFFGGSQWIKFYGLLAVLLLIPHLRHFQRFWNNRKLMLFTLLTFGILVEAAIFQVTSYTPPDNNIFFHSFAFAFIFSLLLPLLEVRTESWKIFSLNAILVLLWWSGVYWRYTDRILSRFLPAEGEGNGIVTSATGENVVSRRNYMLEFDSTDVPTSEWIFSSLPEFKNIYMPASTVHGMERFLALPVLKEKGAAVKVLNMTELTPLAHAVPYQLERGGDIPLWYHLGVAMFNRQLEAYKTKVRNNNYDVVLYEYAPHNNNFYPFALQDELKKDYQLVDTFLAPRRPTNAVIEVYLPKK</sequence>
<protein>
    <recommendedName>
        <fullName evidence="4">Dolichyl-phosphate-mannose-protein mannosyltransferase</fullName>
    </recommendedName>
</protein>
<name>A0A1C4FFB9_9BACT</name>
<accession>A0A1C4FFB9</accession>
<feature type="transmembrane region" description="Helical" evidence="1">
    <location>
        <begin position="159"/>
        <end position="174"/>
    </location>
</feature>
<feature type="transmembrane region" description="Helical" evidence="1">
    <location>
        <begin position="208"/>
        <end position="230"/>
    </location>
</feature>
<proteinExistence type="predicted"/>
<evidence type="ECO:0000256" key="1">
    <source>
        <dbReference type="SAM" id="Phobius"/>
    </source>
</evidence>
<feature type="transmembrane region" description="Helical" evidence="1">
    <location>
        <begin position="135"/>
        <end position="152"/>
    </location>
</feature>
<feature type="transmembrane region" description="Helical" evidence="1">
    <location>
        <begin position="250"/>
        <end position="272"/>
    </location>
</feature>
<dbReference type="RefSeq" id="WP_089714263.1">
    <property type="nucleotide sequence ID" value="NZ_FMAR01000014.1"/>
</dbReference>
<dbReference type="AlphaFoldDB" id="A0A1C4FFB9"/>
<dbReference type="EMBL" id="FMAR01000014">
    <property type="protein sequence ID" value="SCC54688.1"/>
    <property type="molecule type" value="Genomic_DNA"/>
</dbReference>
<evidence type="ECO:0008006" key="4">
    <source>
        <dbReference type="Google" id="ProtNLM"/>
    </source>
</evidence>
<keyword evidence="1" id="KW-0472">Membrane</keyword>
<feature type="transmembrane region" description="Helical" evidence="1">
    <location>
        <begin position="284"/>
        <end position="301"/>
    </location>
</feature>
<evidence type="ECO:0000313" key="3">
    <source>
        <dbReference type="Proteomes" id="UP000242818"/>
    </source>
</evidence>
<reference evidence="2 3" key="1">
    <citation type="submission" date="2016-08" db="EMBL/GenBank/DDBJ databases">
        <authorList>
            <person name="Seilhamer J.J."/>
        </authorList>
    </citation>
    <scope>NUCLEOTIDE SEQUENCE [LARGE SCALE GENOMIC DNA]</scope>
    <source>
        <strain evidence="2 3">A37T2</strain>
    </source>
</reference>
<organism evidence="2 3">
    <name type="scientific">Chitinophaga costaii</name>
    <dbReference type="NCBI Taxonomy" id="1335309"/>
    <lineage>
        <taxon>Bacteria</taxon>
        <taxon>Pseudomonadati</taxon>
        <taxon>Bacteroidota</taxon>
        <taxon>Chitinophagia</taxon>
        <taxon>Chitinophagales</taxon>
        <taxon>Chitinophagaceae</taxon>
        <taxon>Chitinophaga</taxon>
    </lineage>
</organism>
<feature type="transmembrane region" description="Helical" evidence="1">
    <location>
        <begin position="180"/>
        <end position="196"/>
    </location>
</feature>
<keyword evidence="1" id="KW-1133">Transmembrane helix</keyword>